<keyword evidence="5" id="KW-1185">Reference proteome</keyword>
<comment type="caution">
    <text evidence="4">The sequence shown here is derived from an EMBL/GenBank/DDBJ whole genome shotgun (WGS) entry which is preliminary data.</text>
</comment>
<feature type="domain" description="Saccharopine dehydrogenase NADP binding" evidence="3">
    <location>
        <begin position="11"/>
        <end position="141"/>
    </location>
</feature>
<dbReference type="InterPro" id="IPR051276">
    <property type="entry name" value="Saccharopine_DH-like_oxidrdct"/>
</dbReference>
<evidence type="ECO:0000259" key="3">
    <source>
        <dbReference type="Pfam" id="PF03435"/>
    </source>
</evidence>
<name>A0A1V8TI15_9PEZI</name>
<gene>
    <name evidence="4" type="ORF">B0A48_05274</name>
</gene>
<organism evidence="4 5">
    <name type="scientific">Cryoendolithus antarcticus</name>
    <dbReference type="NCBI Taxonomy" id="1507870"/>
    <lineage>
        <taxon>Eukaryota</taxon>
        <taxon>Fungi</taxon>
        <taxon>Dikarya</taxon>
        <taxon>Ascomycota</taxon>
        <taxon>Pezizomycotina</taxon>
        <taxon>Dothideomycetes</taxon>
        <taxon>Dothideomycetidae</taxon>
        <taxon>Cladosporiales</taxon>
        <taxon>Cladosporiaceae</taxon>
        <taxon>Cryoendolithus</taxon>
    </lineage>
</organism>
<dbReference type="GO" id="GO:0005739">
    <property type="term" value="C:mitochondrion"/>
    <property type="evidence" value="ECO:0007669"/>
    <property type="project" value="TreeGrafter"/>
</dbReference>
<proteinExistence type="inferred from homology"/>
<dbReference type="Proteomes" id="UP000192596">
    <property type="component" value="Unassembled WGS sequence"/>
</dbReference>
<dbReference type="OrthoDB" id="10268090at2759"/>
<dbReference type="PANTHER" id="PTHR12286:SF5">
    <property type="entry name" value="SACCHAROPINE DEHYDROGENASE-LIKE OXIDOREDUCTASE"/>
    <property type="match status" value="1"/>
</dbReference>
<dbReference type="GO" id="GO:0009247">
    <property type="term" value="P:glycolipid biosynthetic process"/>
    <property type="evidence" value="ECO:0007669"/>
    <property type="project" value="TreeGrafter"/>
</dbReference>
<evidence type="ECO:0000256" key="1">
    <source>
        <dbReference type="ARBA" id="ARBA00038048"/>
    </source>
</evidence>
<dbReference type="Gene3D" id="3.40.50.720">
    <property type="entry name" value="NAD(P)-binding Rossmann-like Domain"/>
    <property type="match status" value="1"/>
</dbReference>
<protein>
    <recommendedName>
        <fullName evidence="3">Saccharopine dehydrogenase NADP binding domain-containing protein</fullName>
    </recommendedName>
</protein>
<dbReference type="GO" id="GO:0005886">
    <property type="term" value="C:plasma membrane"/>
    <property type="evidence" value="ECO:0007669"/>
    <property type="project" value="TreeGrafter"/>
</dbReference>
<dbReference type="InterPro" id="IPR036291">
    <property type="entry name" value="NAD(P)-bd_dom_sf"/>
</dbReference>
<sequence>MATTKARQYEIIVFGATGYTGKYTAEYLTTSSPTNLTWAIAGRSESKLKDLAKELQALNPNRSPPAVETSSLESASLEKLALKTKVLVTTVGPYHKYGTPVLAACAKTGTHYLDVTGEIPWVYDMVNQYHDTAKQTGAIIIPQCGVESAPSDLMCWALVNHIRETLHTGTGDIVYSMHDMKGSASGGTLSTILTLFDRYGLGELAKSSARWSISAVKPPNQEYSKPLTEKLTGLRTVNDLGGTLTDSLQSVDIPIVHRSWSLYNGGRLYGDKFHFTPYMRASGVLQGLAVHFAVGFGLLALLLPPVRWLLQRYVTQPGSGATKEQTAKDFVEWRAIATADSTDPTAPKRASARWRFEGSLYHMTGILVAEAALAIARDETPAHGMGGGVLTPATLGGKYLDRMKLAGVTVEIATMP</sequence>
<dbReference type="PANTHER" id="PTHR12286">
    <property type="entry name" value="SACCHAROPINE DEHYDROGENASE-LIKE OXIDOREDUCTASE"/>
    <property type="match status" value="1"/>
</dbReference>
<accession>A0A1V8TI15</accession>
<keyword evidence="2" id="KW-0812">Transmembrane</keyword>
<keyword evidence="2" id="KW-1133">Transmembrane helix</keyword>
<dbReference type="GO" id="GO:0005811">
    <property type="term" value="C:lipid droplet"/>
    <property type="evidence" value="ECO:0007669"/>
    <property type="project" value="TreeGrafter"/>
</dbReference>
<evidence type="ECO:0000256" key="2">
    <source>
        <dbReference type="SAM" id="Phobius"/>
    </source>
</evidence>
<feature type="transmembrane region" description="Helical" evidence="2">
    <location>
        <begin position="283"/>
        <end position="303"/>
    </location>
</feature>
<comment type="similarity">
    <text evidence="1">Belongs to the saccharopine dehydrogenase family.</text>
</comment>
<reference evidence="5" key="1">
    <citation type="submission" date="2017-03" db="EMBL/GenBank/DDBJ databases">
        <title>Genomes of endolithic fungi from Antarctica.</title>
        <authorList>
            <person name="Coleine C."/>
            <person name="Masonjones S."/>
            <person name="Stajich J.E."/>
        </authorList>
    </citation>
    <scope>NUCLEOTIDE SEQUENCE [LARGE SCALE GENOMIC DNA]</scope>
    <source>
        <strain evidence="5">CCFEE 5527</strain>
    </source>
</reference>
<dbReference type="Pfam" id="PF03435">
    <property type="entry name" value="Sacchrp_dh_NADP"/>
    <property type="match status" value="1"/>
</dbReference>
<dbReference type="InParanoid" id="A0A1V8TI15"/>
<dbReference type="EMBL" id="NAJO01000007">
    <property type="protein sequence ID" value="OQO11019.1"/>
    <property type="molecule type" value="Genomic_DNA"/>
</dbReference>
<keyword evidence="2" id="KW-0472">Membrane</keyword>
<dbReference type="InterPro" id="IPR005097">
    <property type="entry name" value="Sacchrp_dh_NADP-bd"/>
</dbReference>
<evidence type="ECO:0000313" key="5">
    <source>
        <dbReference type="Proteomes" id="UP000192596"/>
    </source>
</evidence>
<dbReference type="AlphaFoldDB" id="A0A1V8TI15"/>
<evidence type="ECO:0000313" key="4">
    <source>
        <dbReference type="EMBL" id="OQO11019.1"/>
    </source>
</evidence>
<dbReference type="SUPFAM" id="SSF51735">
    <property type="entry name" value="NAD(P)-binding Rossmann-fold domains"/>
    <property type="match status" value="1"/>
</dbReference>